<sequence>MSNEYTLAELCICASAEAFRDDGEVLATGIGVIPRLAASLAMQSFNPDLMMTDSEAWILSAPNPIGPRGDDFVPATESWMGFSRIFDNVWSGRRHAMLGPTQVDRWGQSNTSALGGTYDAPKTMMLGARGFPGNSISHQNSFFVPGHSARVFIEGECDFVSSIGYNPERLPKGRSLDDVDIRLIITDLCVMDFGGANHQVRLRSLHPGIALEQVLENTGFPIEVPDSVPTTAAPTAEQLAIIAALDPHNQRAMQIKDNPAGDRS</sequence>
<evidence type="ECO:0000313" key="2">
    <source>
        <dbReference type="Proteomes" id="UP001143362"/>
    </source>
</evidence>
<name>A0ABT3TPH9_9GAMM</name>
<dbReference type="EMBL" id="SHNN01000006">
    <property type="protein sequence ID" value="MCX2983237.1"/>
    <property type="molecule type" value="Genomic_DNA"/>
</dbReference>
<dbReference type="InterPro" id="IPR037171">
    <property type="entry name" value="NagB/RpiA_transferase-like"/>
</dbReference>
<comment type="caution">
    <text evidence="1">The sequence shown here is derived from an EMBL/GenBank/DDBJ whole genome shotgun (WGS) entry which is preliminary data.</text>
</comment>
<accession>A0ABT3TPH9</accession>
<reference evidence="1" key="1">
    <citation type="submission" date="2019-02" db="EMBL/GenBank/DDBJ databases">
        <authorList>
            <person name="Li S.-H."/>
        </authorList>
    </citation>
    <scope>NUCLEOTIDE SEQUENCE</scope>
    <source>
        <strain evidence="1">IMCC14734</strain>
    </source>
</reference>
<dbReference type="SUPFAM" id="SSF100950">
    <property type="entry name" value="NagB/RpiA/CoA transferase-like"/>
    <property type="match status" value="1"/>
</dbReference>
<proteinExistence type="predicted"/>
<keyword evidence="2" id="KW-1185">Reference proteome</keyword>
<dbReference type="PANTHER" id="PTHR43293">
    <property type="entry name" value="ACETATE COA-TRANSFERASE YDIF"/>
    <property type="match status" value="1"/>
</dbReference>
<keyword evidence="1" id="KW-0808">Transferase</keyword>
<dbReference type="SMART" id="SM00882">
    <property type="entry name" value="CoA_trans"/>
    <property type="match status" value="1"/>
</dbReference>
<dbReference type="Proteomes" id="UP001143362">
    <property type="component" value="Unassembled WGS sequence"/>
</dbReference>
<dbReference type="Gene3D" id="3.40.1080.10">
    <property type="entry name" value="Glutaconate Coenzyme A-transferase"/>
    <property type="match status" value="1"/>
</dbReference>
<organism evidence="1 2">
    <name type="scientific">Candidatus Litorirhabdus singularis</name>
    <dbReference type="NCBI Taxonomy" id="2518993"/>
    <lineage>
        <taxon>Bacteria</taxon>
        <taxon>Pseudomonadati</taxon>
        <taxon>Pseudomonadota</taxon>
        <taxon>Gammaproteobacteria</taxon>
        <taxon>Cellvibrionales</taxon>
        <taxon>Halieaceae</taxon>
        <taxon>Candidatus Litorirhabdus</taxon>
    </lineage>
</organism>
<gene>
    <name evidence="1" type="ORF">EYC98_20435</name>
</gene>
<dbReference type="PANTHER" id="PTHR43293:SF3">
    <property type="entry name" value="CHOLESTEROL RING-CLEAVING HYDROLASE IPDB SUBUNIT"/>
    <property type="match status" value="1"/>
</dbReference>
<dbReference type="GO" id="GO:0016740">
    <property type="term" value="F:transferase activity"/>
    <property type="evidence" value="ECO:0007669"/>
    <property type="project" value="UniProtKB-KW"/>
</dbReference>
<dbReference type="InterPro" id="IPR004165">
    <property type="entry name" value="CoA_trans_fam_I"/>
</dbReference>
<dbReference type="RefSeq" id="WP_279247271.1">
    <property type="nucleotide sequence ID" value="NZ_SHNN01000006.1"/>
</dbReference>
<evidence type="ECO:0000313" key="1">
    <source>
        <dbReference type="EMBL" id="MCX2983237.1"/>
    </source>
</evidence>
<protein>
    <submittedName>
        <fullName evidence="1">Ketoacid CoA transferase</fullName>
    </submittedName>
</protein>